<protein>
    <recommendedName>
        <fullName evidence="10">Diadenylate cyclase</fullName>
        <shortName evidence="10">DAC</shortName>
        <ecNumber evidence="10">2.7.7.85</ecNumber>
    </recommendedName>
    <alternativeName>
        <fullName evidence="10">Cyclic-di-AMP synthase</fullName>
        <shortName evidence="10">c-di-AMP synthase</shortName>
    </alternativeName>
</protein>
<dbReference type="Pfam" id="PF02457">
    <property type="entry name" value="DAC"/>
    <property type="match status" value="1"/>
</dbReference>
<keyword evidence="4 10" id="KW-0812">Transmembrane</keyword>
<keyword evidence="7 10" id="KW-0067">ATP-binding</keyword>
<dbReference type="InterPro" id="IPR003390">
    <property type="entry name" value="DNA_integrity_scan_DisA_N"/>
</dbReference>
<dbReference type="SUPFAM" id="SSF143597">
    <property type="entry name" value="YojJ-like"/>
    <property type="match status" value="1"/>
</dbReference>
<keyword evidence="9 10" id="KW-0472">Membrane</keyword>
<evidence type="ECO:0000256" key="9">
    <source>
        <dbReference type="ARBA" id="ARBA00023136"/>
    </source>
</evidence>
<organism evidence="12 13">
    <name type="scientific">Candidatus Stercoripulliclostridium pullicola</name>
    <dbReference type="NCBI Taxonomy" id="2840953"/>
    <lineage>
        <taxon>Bacteria</taxon>
        <taxon>Bacillati</taxon>
        <taxon>Bacillota</taxon>
        <taxon>Clostridia</taxon>
        <taxon>Eubacteriales</taxon>
        <taxon>Candidatus Stercoripulliclostridium</taxon>
    </lineage>
</organism>
<dbReference type="PANTHER" id="PTHR34185">
    <property type="entry name" value="DIADENYLATE CYCLASE"/>
    <property type="match status" value="1"/>
</dbReference>
<dbReference type="AlphaFoldDB" id="A0A940ID25"/>
<evidence type="ECO:0000256" key="5">
    <source>
        <dbReference type="ARBA" id="ARBA00022695"/>
    </source>
</evidence>
<dbReference type="EMBL" id="JADINF010000043">
    <property type="protein sequence ID" value="MBO8423747.1"/>
    <property type="molecule type" value="Genomic_DNA"/>
</dbReference>
<dbReference type="InterPro" id="IPR014046">
    <property type="entry name" value="C-di-AMP_synthase"/>
</dbReference>
<dbReference type="FunFam" id="3.40.1700.10:FF:000002">
    <property type="entry name" value="Diadenylate cyclase"/>
    <property type="match status" value="1"/>
</dbReference>
<evidence type="ECO:0000256" key="1">
    <source>
        <dbReference type="ARBA" id="ARBA00000877"/>
    </source>
</evidence>
<feature type="transmembrane region" description="Helical" evidence="10">
    <location>
        <begin position="34"/>
        <end position="55"/>
    </location>
</feature>
<evidence type="ECO:0000256" key="7">
    <source>
        <dbReference type="ARBA" id="ARBA00022840"/>
    </source>
</evidence>
<dbReference type="PIRSF" id="PIRSF004793">
    <property type="entry name" value="UCP004793"/>
    <property type="match status" value="1"/>
</dbReference>
<evidence type="ECO:0000313" key="13">
    <source>
        <dbReference type="Proteomes" id="UP000727857"/>
    </source>
</evidence>
<dbReference type="GO" id="GO:0106408">
    <property type="term" value="F:diadenylate cyclase activity"/>
    <property type="evidence" value="ECO:0007669"/>
    <property type="project" value="UniProtKB-EC"/>
</dbReference>
<evidence type="ECO:0000259" key="11">
    <source>
        <dbReference type="PROSITE" id="PS51794"/>
    </source>
</evidence>
<dbReference type="GO" id="GO:0006171">
    <property type="term" value="P:cAMP biosynthetic process"/>
    <property type="evidence" value="ECO:0007669"/>
    <property type="project" value="InterPro"/>
</dbReference>
<dbReference type="Gene3D" id="3.40.1700.10">
    <property type="entry name" value="DNA integrity scanning protein, DisA, N-terminal domain"/>
    <property type="match status" value="1"/>
</dbReference>
<reference evidence="12" key="2">
    <citation type="journal article" date="2021" name="PeerJ">
        <title>Extensive microbial diversity within the chicken gut microbiome revealed by metagenomics and culture.</title>
        <authorList>
            <person name="Gilroy R."/>
            <person name="Ravi A."/>
            <person name="Getino M."/>
            <person name="Pursley I."/>
            <person name="Horton D.L."/>
            <person name="Alikhan N.F."/>
            <person name="Baker D."/>
            <person name="Gharbi K."/>
            <person name="Hall N."/>
            <person name="Watson M."/>
            <person name="Adriaenssens E.M."/>
            <person name="Foster-Nyarko E."/>
            <person name="Jarju S."/>
            <person name="Secka A."/>
            <person name="Antonio M."/>
            <person name="Oren A."/>
            <person name="Chaudhuri R.R."/>
            <person name="La Ragione R."/>
            <person name="Hildebrand F."/>
            <person name="Pallen M.J."/>
        </authorList>
    </citation>
    <scope>NUCLEOTIDE SEQUENCE</scope>
    <source>
        <strain evidence="12">517</strain>
    </source>
</reference>
<comment type="catalytic activity">
    <reaction evidence="1 10">
        <text>2 ATP = 3',3'-c-di-AMP + 2 diphosphate</text>
        <dbReference type="Rhea" id="RHEA:35655"/>
        <dbReference type="ChEBI" id="CHEBI:30616"/>
        <dbReference type="ChEBI" id="CHEBI:33019"/>
        <dbReference type="ChEBI" id="CHEBI:71500"/>
        <dbReference type="EC" id="2.7.7.85"/>
    </reaction>
</comment>
<dbReference type="EC" id="2.7.7.85" evidence="10"/>
<keyword evidence="2 10" id="KW-1003">Cell membrane</keyword>
<feature type="transmembrane region" description="Helical" evidence="10">
    <location>
        <begin position="6"/>
        <end position="27"/>
    </location>
</feature>
<keyword evidence="8 10" id="KW-1133">Transmembrane helix</keyword>
<feature type="domain" description="DAC" evidence="11">
    <location>
        <begin position="82"/>
        <end position="244"/>
    </location>
</feature>
<comment type="caution">
    <text evidence="12">The sequence shown here is derived from an EMBL/GenBank/DDBJ whole genome shotgun (WGS) entry which is preliminary data.</text>
</comment>
<keyword evidence="6 10" id="KW-0547">Nucleotide-binding</keyword>
<dbReference type="GO" id="GO:0004016">
    <property type="term" value="F:adenylate cyclase activity"/>
    <property type="evidence" value="ECO:0007669"/>
    <property type="project" value="UniProtKB-UniRule"/>
</dbReference>
<gene>
    <name evidence="10" type="primary">dacA</name>
    <name evidence="12" type="ORF">IAB16_01805</name>
</gene>
<evidence type="ECO:0000256" key="8">
    <source>
        <dbReference type="ARBA" id="ARBA00022989"/>
    </source>
</evidence>
<dbReference type="InterPro" id="IPR050338">
    <property type="entry name" value="DisA"/>
</dbReference>
<accession>A0A940ID25</accession>
<evidence type="ECO:0000256" key="4">
    <source>
        <dbReference type="ARBA" id="ARBA00022692"/>
    </source>
</evidence>
<evidence type="ECO:0000256" key="2">
    <source>
        <dbReference type="ARBA" id="ARBA00022475"/>
    </source>
</evidence>
<proteinExistence type="inferred from homology"/>
<evidence type="ECO:0000313" key="12">
    <source>
        <dbReference type="EMBL" id="MBO8423747.1"/>
    </source>
</evidence>
<evidence type="ECO:0000256" key="6">
    <source>
        <dbReference type="ARBA" id="ARBA00022741"/>
    </source>
</evidence>
<dbReference type="Proteomes" id="UP000727857">
    <property type="component" value="Unassembled WGS sequence"/>
</dbReference>
<keyword evidence="5 10" id="KW-0548">Nucleotidyltransferase</keyword>
<comment type="function">
    <text evidence="10">Catalyzes the condensation of 2 ATP molecules into cyclic di-AMP (c-di-AMP), a second messenger used to regulate differing processes in different bacteria.</text>
</comment>
<dbReference type="InterPro" id="IPR034701">
    <property type="entry name" value="CdaA"/>
</dbReference>
<dbReference type="InterPro" id="IPR036888">
    <property type="entry name" value="DNA_integrity_DisA_N_sf"/>
</dbReference>
<dbReference type="HAMAP" id="MF_01499">
    <property type="entry name" value="DacA"/>
    <property type="match status" value="1"/>
</dbReference>
<dbReference type="PROSITE" id="PS51794">
    <property type="entry name" value="DAC"/>
    <property type="match status" value="1"/>
</dbReference>
<reference evidence="12" key="1">
    <citation type="submission" date="2020-10" db="EMBL/GenBank/DDBJ databases">
        <authorList>
            <person name="Gilroy R."/>
        </authorList>
    </citation>
    <scope>NUCLEOTIDE SEQUENCE</scope>
    <source>
        <strain evidence="12">517</strain>
    </source>
</reference>
<dbReference type="PANTHER" id="PTHR34185:SF1">
    <property type="entry name" value="DIADENYLATE CYCLASE"/>
    <property type="match status" value="1"/>
</dbReference>
<dbReference type="GO" id="GO:0005524">
    <property type="term" value="F:ATP binding"/>
    <property type="evidence" value="ECO:0007669"/>
    <property type="project" value="UniProtKB-UniRule"/>
</dbReference>
<feature type="transmembrane region" description="Helical" evidence="10">
    <location>
        <begin position="61"/>
        <end position="81"/>
    </location>
</feature>
<comment type="similarity">
    <text evidence="10">Belongs to the adenylate cyclase family. DacA/CdaA subfamily.</text>
</comment>
<comment type="caution">
    <text evidence="10">Lacks conserved residue(s) required for the propagation of feature annotation.</text>
</comment>
<name>A0A940ID25_9FIRM</name>
<evidence type="ECO:0000256" key="3">
    <source>
        <dbReference type="ARBA" id="ARBA00022679"/>
    </source>
</evidence>
<evidence type="ECO:0000256" key="10">
    <source>
        <dbReference type="HAMAP-Rule" id="MF_01499"/>
    </source>
</evidence>
<comment type="subunit">
    <text evidence="10">Probably a homodimer.</text>
</comment>
<sequence>MQVGAATLIIDIITIAAVLAVMYVFFFRRKSVKLMLLYTAVLALYITVIILEDYAGVPVPIARGLISLAAWFLVAAVVVVYQSDFKVMFFNLTKSTDKSTLVDSDLSDEELRKSVDEIIRACQTMSKARTGALIVIAPTAVAKHILDTGVELEAIVSASLLEAIFNTRAPFHDGAVIIKGNKVLAAGCFLPLSQSQAVAKNLGTRHRAGIGITEESDMLTIIVSEETGIISIAKHGELRRFVTPDRLRDILHETLKITPQTRTRSLDR</sequence>
<keyword evidence="3 10" id="KW-0808">Transferase</keyword>